<evidence type="ECO:0000313" key="9">
    <source>
        <dbReference type="Proteomes" id="UP001244011"/>
    </source>
</evidence>
<dbReference type="InterPro" id="IPR050493">
    <property type="entry name" value="FAD-dep_Monooxygenase_BioMet"/>
</dbReference>
<dbReference type="SUPFAM" id="SSF51905">
    <property type="entry name" value="FAD/NAD(P)-binding domain"/>
    <property type="match status" value="1"/>
</dbReference>
<dbReference type="Proteomes" id="UP001244011">
    <property type="component" value="Unassembled WGS sequence"/>
</dbReference>
<dbReference type="Gene3D" id="3.50.50.60">
    <property type="entry name" value="FAD/NAD(P)-binding domain"/>
    <property type="match status" value="1"/>
</dbReference>
<dbReference type="AlphaFoldDB" id="A0AAJ0FLB1"/>
<comment type="cofactor">
    <cofactor evidence="1">
        <name>FAD</name>
        <dbReference type="ChEBI" id="CHEBI:57692"/>
    </cofactor>
</comment>
<proteinExistence type="inferred from homology"/>
<gene>
    <name evidence="8" type="ORF">QBC33DRAFT_621556</name>
</gene>
<feature type="domain" description="FAD-binding" evidence="7">
    <location>
        <begin position="36"/>
        <end position="358"/>
    </location>
</feature>
<dbReference type="PRINTS" id="PR00420">
    <property type="entry name" value="RNGMNOXGNASE"/>
</dbReference>
<dbReference type="RefSeq" id="XP_060281138.1">
    <property type="nucleotide sequence ID" value="XM_060432810.1"/>
</dbReference>
<keyword evidence="9" id="KW-1185">Reference proteome</keyword>
<dbReference type="PANTHER" id="PTHR13789:SF318">
    <property type="entry name" value="GERANYLGERANYL DIPHOSPHATE REDUCTASE"/>
    <property type="match status" value="1"/>
</dbReference>
<comment type="similarity">
    <text evidence="2">Belongs to the paxM FAD-dependent monooxygenase family.</text>
</comment>
<dbReference type="GO" id="GO:0004497">
    <property type="term" value="F:monooxygenase activity"/>
    <property type="evidence" value="ECO:0007669"/>
    <property type="project" value="UniProtKB-KW"/>
</dbReference>
<protein>
    <recommendedName>
        <fullName evidence="7">FAD-binding domain-containing protein</fullName>
    </recommendedName>
</protein>
<dbReference type="PANTHER" id="PTHR13789">
    <property type="entry name" value="MONOOXYGENASE"/>
    <property type="match status" value="1"/>
</dbReference>
<keyword evidence="5" id="KW-0560">Oxidoreductase</keyword>
<evidence type="ECO:0000256" key="6">
    <source>
        <dbReference type="ARBA" id="ARBA00023033"/>
    </source>
</evidence>
<accession>A0AAJ0FLB1</accession>
<keyword evidence="4" id="KW-0274">FAD</keyword>
<evidence type="ECO:0000313" key="8">
    <source>
        <dbReference type="EMBL" id="KAK1764925.1"/>
    </source>
</evidence>
<dbReference type="Pfam" id="PF01494">
    <property type="entry name" value="FAD_binding_3"/>
    <property type="match status" value="1"/>
</dbReference>
<evidence type="ECO:0000256" key="5">
    <source>
        <dbReference type="ARBA" id="ARBA00023002"/>
    </source>
</evidence>
<evidence type="ECO:0000259" key="7">
    <source>
        <dbReference type="Pfam" id="PF01494"/>
    </source>
</evidence>
<comment type="caution">
    <text evidence="8">The sequence shown here is derived from an EMBL/GenBank/DDBJ whole genome shotgun (WGS) entry which is preliminary data.</text>
</comment>
<dbReference type="InterPro" id="IPR002938">
    <property type="entry name" value="FAD-bd"/>
</dbReference>
<dbReference type="GO" id="GO:0071949">
    <property type="term" value="F:FAD binding"/>
    <property type="evidence" value="ECO:0007669"/>
    <property type="project" value="InterPro"/>
</dbReference>
<evidence type="ECO:0000256" key="3">
    <source>
        <dbReference type="ARBA" id="ARBA00022630"/>
    </source>
</evidence>
<dbReference type="GeneID" id="85315997"/>
<name>A0AAJ0FLB1_9PEZI</name>
<keyword evidence="3" id="KW-0285">Flavoprotein</keyword>
<evidence type="ECO:0000256" key="1">
    <source>
        <dbReference type="ARBA" id="ARBA00001974"/>
    </source>
</evidence>
<organism evidence="8 9">
    <name type="scientific">Phialemonium atrogriseum</name>
    <dbReference type="NCBI Taxonomy" id="1093897"/>
    <lineage>
        <taxon>Eukaryota</taxon>
        <taxon>Fungi</taxon>
        <taxon>Dikarya</taxon>
        <taxon>Ascomycota</taxon>
        <taxon>Pezizomycotina</taxon>
        <taxon>Sordariomycetes</taxon>
        <taxon>Sordariomycetidae</taxon>
        <taxon>Cephalothecales</taxon>
        <taxon>Cephalothecaceae</taxon>
        <taxon>Phialemonium</taxon>
    </lineage>
</organism>
<evidence type="ECO:0000256" key="2">
    <source>
        <dbReference type="ARBA" id="ARBA00007992"/>
    </source>
</evidence>
<keyword evidence="6" id="KW-0503">Monooxygenase</keyword>
<evidence type="ECO:0000256" key="4">
    <source>
        <dbReference type="ARBA" id="ARBA00022827"/>
    </source>
</evidence>
<sequence length="469" mass="52567">MEKLGRTFKCISTLHTFLFVHILSKANAMTNTSNLRVAIVGAGLAGGAAALHLARIPGVDITVYERSDEPRQTGAWIGVTRTGQRIVEEICGKGVLEGISHHRTTRALVKDRLGNLVRDSSHEEDERRWSSATVRQDLHRILIERIPKSKILGGKRVKGYRSYPDRVVVDFWDATSAECDLLVVADGINSRIRRQMRPNDKVTFTGALEYMKVYDRATLEKLVPNLPTQFTMWADVGGRALVWMGDVGCGRFSLIIVVPEPKDKGNSLKWAEEAGKDRVNHLIDFFKDWDPLINNILHQTGDILLFPICRGTFLEHLTDGERTVFIGDAAHPTGGAYGAGSSFALADGKALGMAIEYISQRHQIKDRLSIQKILYLYDETRRHFCQKVFEQLAREMSGGEEEDTTWLAAHDPQDEFPDAVARLQALEAKQVLWSLKAMIEADRVANRQKTERLAQIFATRGDHLISSPV</sequence>
<reference evidence="8" key="1">
    <citation type="submission" date="2023-06" db="EMBL/GenBank/DDBJ databases">
        <title>Genome-scale phylogeny and comparative genomics of the fungal order Sordariales.</title>
        <authorList>
            <consortium name="Lawrence Berkeley National Laboratory"/>
            <person name="Hensen N."/>
            <person name="Bonometti L."/>
            <person name="Westerberg I."/>
            <person name="Brannstrom I.O."/>
            <person name="Guillou S."/>
            <person name="Cros-Aarteil S."/>
            <person name="Calhoun S."/>
            <person name="Haridas S."/>
            <person name="Kuo A."/>
            <person name="Mondo S."/>
            <person name="Pangilinan J."/>
            <person name="Riley R."/>
            <person name="Labutti K."/>
            <person name="Andreopoulos B."/>
            <person name="Lipzen A."/>
            <person name="Chen C."/>
            <person name="Yanf M."/>
            <person name="Daum C."/>
            <person name="Ng V."/>
            <person name="Clum A."/>
            <person name="Steindorff A."/>
            <person name="Ohm R."/>
            <person name="Martin F."/>
            <person name="Silar P."/>
            <person name="Natvig D."/>
            <person name="Lalanne C."/>
            <person name="Gautier V."/>
            <person name="Ament-Velasquez S.L."/>
            <person name="Kruys A."/>
            <person name="Hutchinson M.I."/>
            <person name="Powell A.J."/>
            <person name="Barry K."/>
            <person name="Miller A.N."/>
            <person name="Grigoriev I.V."/>
            <person name="Debuchy R."/>
            <person name="Gladieux P."/>
            <person name="Thoren M.H."/>
            <person name="Johannesson H."/>
        </authorList>
    </citation>
    <scope>NUCLEOTIDE SEQUENCE</scope>
    <source>
        <strain evidence="8">8032-3</strain>
    </source>
</reference>
<dbReference type="EMBL" id="MU839017">
    <property type="protein sequence ID" value="KAK1764925.1"/>
    <property type="molecule type" value="Genomic_DNA"/>
</dbReference>
<dbReference type="InterPro" id="IPR036188">
    <property type="entry name" value="FAD/NAD-bd_sf"/>
</dbReference>